<comment type="function">
    <text evidence="4">Catalyzes the formation of sulfite from adenosine 5'-phosphosulfate (APS) using thioredoxin as an electron donor.</text>
</comment>
<dbReference type="GO" id="GO:0043866">
    <property type="term" value="F:adenylyl-sulfate reductase (thioredoxin) activity"/>
    <property type="evidence" value="ECO:0007669"/>
    <property type="project" value="UniProtKB-EC"/>
</dbReference>
<dbReference type="HAMAP" id="MF_00063">
    <property type="entry name" value="CysH"/>
    <property type="match status" value="1"/>
</dbReference>
<proteinExistence type="inferred from homology"/>
<keyword evidence="2 4" id="KW-0560">Oxidoreductase</keyword>
<feature type="binding site" evidence="4">
    <location>
        <position position="168"/>
    </location>
    <ligand>
        <name>[4Fe-4S] cluster</name>
        <dbReference type="ChEBI" id="CHEBI:49883"/>
    </ligand>
</feature>
<evidence type="ECO:0000256" key="2">
    <source>
        <dbReference type="ARBA" id="ARBA00023002"/>
    </source>
</evidence>
<dbReference type="Pfam" id="PF01507">
    <property type="entry name" value="PAPS_reduct"/>
    <property type="match status" value="1"/>
</dbReference>
<dbReference type="Proteomes" id="UP000186104">
    <property type="component" value="Chromosome"/>
</dbReference>
<dbReference type="NCBIfam" id="NF002537">
    <property type="entry name" value="PRK02090.1"/>
    <property type="match status" value="1"/>
</dbReference>
<dbReference type="SUPFAM" id="SSF52402">
    <property type="entry name" value="Adenine nucleotide alpha hydrolases-like"/>
    <property type="match status" value="1"/>
</dbReference>
<keyword evidence="4" id="KW-0963">Cytoplasm</keyword>
<reference evidence="6 7" key="1">
    <citation type="submission" date="2016-06" db="EMBL/GenBank/DDBJ databases">
        <title>Complete genome sequence of a saline-alkali tolerant type strain Dietzia timorensis ID05-A0528T.</title>
        <authorList>
            <person name="Wu X."/>
        </authorList>
    </citation>
    <scope>NUCLEOTIDE SEQUENCE [LARGE SCALE GENOMIC DNA]</scope>
    <source>
        <strain evidence="6 7">ID05-A0528</strain>
    </source>
</reference>
<keyword evidence="7" id="KW-1185">Reference proteome</keyword>
<dbReference type="InterPro" id="IPR004511">
    <property type="entry name" value="PAPS/APS_Rdtase"/>
</dbReference>
<dbReference type="GO" id="GO:0051539">
    <property type="term" value="F:4 iron, 4 sulfur cluster binding"/>
    <property type="evidence" value="ECO:0007669"/>
    <property type="project" value="UniProtKB-UniRule"/>
</dbReference>
<keyword evidence="4" id="KW-0411">Iron-sulfur</keyword>
<comment type="subcellular location">
    <subcellularLocation>
        <location evidence="4">Cytoplasm</location>
    </subcellularLocation>
</comment>
<dbReference type="PANTHER" id="PTHR46509">
    <property type="entry name" value="PHOSPHOADENOSINE PHOSPHOSULFATE REDUCTASE"/>
    <property type="match status" value="1"/>
</dbReference>
<feature type="domain" description="Phosphoadenosine phosphosulphate reductase" evidence="5">
    <location>
        <begin position="88"/>
        <end position="256"/>
    </location>
</feature>
<dbReference type="EMBL" id="CP015961">
    <property type="protein sequence ID" value="ANI90948.1"/>
    <property type="molecule type" value="Genomic_DNA"/>
</dbReference>
<evidence type="ECO:0000256" key="1">
    <source>
        <dbReference type="ARBA" id="ARBA00009732"/>
    </source>
</evidence>
<protein>
    <recommendedName>
        <fullName evidence="4">Adenosine 5'-phosphosulfate reductase</fullName>
        <shortName evidence="4">APS reductase</shortName>
        <ecNumber evidence="4">1.8.4.10</ecNumber>
    </recommendedName>
    <alternativeName>
        <fullName evidence="4">5'-adenylylsulfate reductase</fullName>
    </alternativeName>
    <alternativeName>
        <fullName evidence="4">Thioredoxin-dependent 5'-adenylylsulfate reductase</fullName>
    </alternativeName>
</protein>
<gene>
    <name evidence="4" type="primary">cysH</name>
    <name evidence="6" type="ORF">BJL86_0137</name>
</gene>
<feature type="binding site" evidence="4">
    <location>
        <position position="251"/>
    </location>
    <ligand>
        <name>[4Fe-4S] cluster</name>
        <dbReference type="ChEBI" id="CHEBI:49883"/>
    </ligand>
</feature>
<dbReference type="RefSeq" id="WP_231887317.1">
    <property type="nucleotide sequence ID" value="NZ_CP015961.1"/>
</dbReference>
<dbReference type="GO" id="GO:0070814">
    <property type="term" value="P:hydrogen sulfide biosynthetic process"/>
    <property type="evidence" value="ECO:0007669"/>
    <property type="project" value="UniProtKB-UniRule"/>
</dbReference>
<dbReference type="STRING" id="499555.BJL86_0137"/>
<accession>A0A173LHD6</accession>
<comment type="cofactor">
    <cofactor evidence="4">
        <name>[4Fe-4S] cluster</name>
        <dbReference type="ChEBI" id="CHEBI:49883"/>
    </cofactor>
    <text evidence="4">Binds 1 [4Fe-4S] cluster per subunit.</text>
</comment>
<dbReference type="Gene3D" id="3.40.50.620">
    <property type="entry name" value="HUPs"/>
    <property type="match status" value="1"/>
</dbReference>
<evidence type="ECO:0000256" key="4">
    <source>
        <dbReference type="HAMAP-Rule" id="MF_00063"/>
    </source>
</evidence>
<comment type="pathway">
    <text evidence="3 4">Sulfur metabolism; hydrogen sulfide biosynthesis; sulfite from sulfate.</text>
</comment>
<dbReference type="GO" id="GO:0005737">
    <property type="term" value="C:cytoplasm"/>
    <property type="evidence" value="ECO:0007669"/>
    <property type="project" value="UniProtKB-SubCell"/>
</dbReference>
<feature type="binding site" evidence="4">
    <location>
        <position position="169"/>
    </location>
    <ligand>
        <name>[4Fe-4S] cluster</name>
        <dbReference type="ChEBI" id="CHEBI:49883"/>
    </ligand>
</feature>
<dbReference type="AlphaFoldDB" id="A0A173LHD6"/>
<dbReference type="PANTHER" id="PTHR46509:SF1">
    <property type="entry name" value="PHOSPHOADENOSINE PHOSPHOSULFATE REDUCTASE"/>
    <property type="match status" value="1"/>
</dbReference>
<dbReference type="GO" id="GO:0004604">
    <property type="term" value="F:phosphoadenylyl-sulfate reductase (thioredoxin) activity"/>
    <property type="evidence" value="ECO:0007669"/>
    <property type="project" value="UniProtKB-UniRule"/>
</dbReference>
<sequence>MSLNIPGLAGSLISVSEEKADPSDIDYVARDSRLHPDPSLIPDPADLGPGRVRSEAELKEIAEVAAEALADASTDEILAWAAETFGNRLAVACSMANTVGPEYTARFQPGVDVLFLETGYHFAETLEVRDQLAAKGTVNVIDVRARETVAQHEANFAGKPYEIDTTACCGARKVAPLNAALDGYEAWVTGMRRSDSAGRADTPVVQWDRSHKMVKVNAFANWTLPEIERWAALNEALINPLHYDGFPSIGCGPCTRRVAPGEDARAGRWAGSGKTECGIHL</sequence>
<organism evidence="6 7">
    <name type="scientific">Dietzia timorensis</name>
    <dbReference type="NCBI Taxonomy" id="499555"/>
    <lineage>
        <taxon>Bacteria</taxon>
        <taxon>Bacillati</taxon>
        <taxon>Actinomycetota</taxon>
        <taxon>Actinomycetes</taxon>
        <taxon>Mycobacteriales</taxon>
        <taxon>Dietziaceae</taxon>
        <taxon>Dietzia</taxon>
    </lineage>
</organism>
<feature type="binding site" evidence="4">
    <location>
        <position position="254"/>
    </location>
    <ligand>
        <name>[4Fe-4S] cluster</name>
        <dbReference type="ChEBI" id="CHEBI:49883"/>
    </ligand>
</feature>
<dbReference type="GO" id="GO:0046872">
    <property type="term" value="F:metal ion binding"/>
    <property type="evidence" value="ECO:0007669"/>
    <property type="project" value="UniProtKB-KW"/>
</dbReference>
<dbReference type="GO" id="GO:0019379">
    <property type="term" value="P:sulfate assimilation, phosphoadenylyl sulfate reduction by phosphoadenylyl-sulfate reductase (thioredoxin)"/>
    <property type="evidence" value="ECO:0007669"/>
    <property type="project" value="UniProtKB-UniRule"/>
</dbReference>
<dbReference type="InterPro" id="IPR002500">
    <property type="entry name" value="PAPS_reduct_dom"/>
</dbReference>
<name>A0A173LHD6_9ACTN</name>
<feature type="active site" description="Nucleophile; cysteine thiosulfonate intermediate" evidence="4">
    <location>
        <position position="277"/>
    </location>
</feature>
<keyword evidence="4" id="KW-0479">Metal-binding</keyword>
<evidence type="ECO:0000313" key="6">
    <source>
        <dbReference type="EMBL" id="ANI90948.1"/>
    </source>
</evidence>
<keyword evidence="4" id="KW-0408">Iron</keyword>
<dbReference type="InterPro" id="IPR014729">
    <property type="entry name" value="Rossmann-like_a/b/a_fold"/>
</dbReference>
<dbReference type="KEGG" id="dtm:BJL86_0137"/>
<evidence type="ECO:0000259" key="5">
    <source>
        <dbReference type="Pfam" id="PF01507"/>
    </source>
</evidence>
<evidence type="ECO:0000256" key="3">
    <source>
        <dbReference type="ARBA" id="ARBA00024327"/>
    </source>
</evidence>
<comment type="similarity">
    <text evidence="1 4">Belongs to the PAPS reductase family. CysH subfamily.</text>
</comment>
<comment type="catalytic activity">
    <reaction evidence="4">
        <text>[thioredoxin]-disulfide + sulfite + AMP + 2 H(+) = adenosine 5'-phosphosulfate + [thioredoxin]-dithiol</text>
        <dbReference type="Rhea" id="RHEA:21976"/>
        <dbReference type="Rhea" id="RHEA-COMP:10698"/>
        <dbReference type="Rhea" id="RHEA-COMP:10700"/>
        <dbReference type="ChEBI" id="CHEBI:15378"/>
        <dbReference type="ChEBI" id="CHEBI:17359"/>
        <dbReference type="ChEBI" id="CHEBI:29950"/>
        <dbReference type="ChEBI" id="CHEBI:50058"/>
        <dbReference type="ChEBI" id="CHEBI:58243"/>
        <dbReference type="ChEBI" id="CHEBI:456215"/>
        <dbReference type="EC" id="1.8.4.10"/>
    </reaction>
</comment>
<evidence type="ECO:0000313" key="7">
    <source>
        <dbReference type="Proteomes" id="UP000186104"/>
    </source>
</evidence>
<dbReference type="EC" id="1.8.4.10" evidence="4"/>